<evidence type="ECO:0000313" key="1">
    <source>
        <dbReference type="EMBL" id="GAI04543.1"/>
    </source>
</evidence>
<protein>
    <recommendedName>
        <fullName evidence="2">SAM-dependent methyltransferase TRM5/TYW2-type domain-containing protein</fullName>
    </recommendedName>
</protein>
<evidence type="ECO:0008006" key="2">
    <source>
        <dbReference type="Google" id="ProtNLM"/>
    </source>
</evidence>
<gene>
    <name evidence="1" type="ORF">S06H3_23122</name>
</gene>
<dbReference type="EMBL" id="BARV01012503">
    <property type="protein sequence ID" value="GAI04543.1"/>
    <property type="molecule type" value="Genomic_DNA"/>
</dbReference>
<organism evidence="1">
    <name type="scientific">marine sediment metagenome</name>
    <dbReference type="NCBI Taxonomy" id="412755"/>
    <lineage>
        <taxon>unclassified sequences</taxon>
        <taxon>metagenomes</taxon>
        <taxon>ecological metagenomes</taxon>
    </lineage>
</organism>
<dbReference type="SUPFAM" id="SSF53335">
    <property type="entry name" value="S-adenosyl-L-methionine-dependent methyltransferases"/>
    <property type="match status" value="1"/>
</dbReference>
<proteinExistence type="predicted"/>
<reference evidence="1" key="1">
    <citation type="journal article" date="2014" name="Front. Microbiol.">
        <title>High frequency of phylogenetically diverse reductive dehalogenase-homologous genes in deep subseafloor sedimentary metagenomes.</title>
        <authorList>
            <person name="Kawai M."/>
            <person name="Futagami T."/>
            <person name="Toyoda A."/>
            <person name="Takaki Y."/>
            <person name="Nishi S."/>
            <person name="Hori S."/>
            <person name="Arai W."/>
            <person name="Tsubouchi T."/>
            <person name="Morono Y."/>
            <person name="Uchiyama I."/>
            <person name="Ito T."/>
            <person name="Fujiyama A."/>
            <person name="Inagaki F."/>
            <person name="Takami H."/>
        </authorList>
    </citation>
    <scope>NUCLEOTIDE SEQUENCE</scope>
    <source>
        <strain evidence="1">Expedition CK06-06</strain>
    </source>
</reference>
<dbReference type="AlphaFoldDB" id="X1KD17"/>
<dbReference type="InterPro" id="IPR029063">
    <property type="entry name" value="SAM-dependent_MTases_sf"/>
</dbReference>
<feature type="non-terminal residue" evidence="1">
    <location>
        <position position="155"/>
    </location>
</feature>
<dbReference type="Gene3D" id="3.40.50.150">
    <property type="entry name" value="Vaccinia Virus protein VP39"/>
    <property type="match status" value="1"/>
</dbReference>
<accession>X1KD17</accession>
<name>X1KD17_9ZZZZ</name>
<sequence>MAILMAMSKNEKIKVVVDDFRTERDWGAIPSYRMCKKILEKEKTPLKADGHKVMYQPILGIPEYNSSSRNKMFKDAFEILATAGSFKDKTVLDIGSCYGYFSFGLVKNGAYVTGVERDGGRASICLHLAPLNGFDWSNPKFCIGSIENYLGYSNR</sequence>
<comment type="caution">
    <text evidence="1">The sequence shown here is derived from an EMBL/GenBank/DDBJ whole genome shotgun (WGS) entry which is preliminary data.</text>
</comment>